<dbReference type="InterPro" id="IPR036873">
    <property type="entry name" value="Rhodanese-like_dom_sf"/>
</dbReference>
<dbReference type="PANTHER" id="PTHR30401:SF0">
    <property type="entry name" value="TRNA 2-SELENOURIDINE SYNTHASE"/>
    <property type="match status" value="1"/>
</dbReference>
<dbReference type="GO" id="GO:0043828">
    <property type="term" value="F:tRNA 2-selenouridine synthase activity"/>
    <property type="evidence" value="ECO:0007669"/>
    <property type="project" value="InterPro"/>
</dbReference>
<protein>
    <submittedName>
        <fullName evidence="3">tRNA 2-selenouridine(34) synthase MnmH</fullName>
    </submittedName>
</protein>
<dbReference type="KEGG" id="hcz:G9Q37_08550"/>
<feature type="domain" description="Rhodanese" evidence="2">
    <location>
        <begin position="20"/>
        <end position="134"/>
    </location>
</feature>
<evidence type="ECO:0000313" key="3">
    <source>
        <dbReference type="EMBL" id="QIM52188.1"/>
    </source>
</evidence>
<dbReference type="InterPro" id="IPR017582">
    <property type="entry name" value="SelU"/>
</dbReference>
<dbReference type="PANTHER" id="PTHR30401">
    <property type="entry name" value="TRNA 2-SELENOURIDINE SYNTHASE"/>
    <property type="match status" value="1"/>
</dbReference>
<dbReference type="InterPro" id="IPR001763">
    <property type="entry name" value="Rhodanese-like_dom"/>
</dbReference>
<keyword evidence="1" id="KW-0711">Selenium</keyword>
<dbReference type="SMART" id="SM00450">
    <property type="entry name" value="RHOD"/>
    <property type="match status" value="1"/>
</dbReference>
<dbReference type="Pfam" id="PF00581">
    <property type="entry name" value="Rhodanese"/>
    <property type="match status" value="1"/>
</dbReference>
<dbReference type="Pfam" id="PF26341">
    <property type="entry name" value="AAA_SelU"/>
    <property type="match status" value="1"/>
</dbReference>
<dbReference type="SUPFAM" id="SSF52821">
    <property type="entry name" value="Rhodanese/Cell cycle control phosphatase"/>
    <property type="match status" value="1"/>
</dbReference>
<dbReference type="SUPFAM" id="SSF53795">
    <property type="entry name" value="PEP carboxykinase-like"/>
    <property type="match status" value="1"/>
</dbReference>
<dbReference type="NCBIfam" id="TIGR03167">
    <property type="entry name" value="tRNA_sel_U_synt"/>
    <property type="match status" value="1"/>
</dbReference>
<organism evidence="3 4">
    <name type="scientific">Hydrogenophaga crocea</name>
    <dbReference type="NCBI Taxonomy" id="2716225"/>
    <lineage>
        <taxon>Bacteria</taxon>
        <taxon>Pseudomonadati</taxon>
        <taxon>Pseudomonadota</taxon>
        <taxon>Betaproteobacteria</taxon>
        <taxon>Burkholderiales</taxon>
        <taxon>Comamonadaceae</taxon>
        <taxon>Hydrogenophaga</taxon>
    </lineage>
</organism>
<dbReference type="RefSeq" id="WP_166226790.1">
    <property type="nucleotide sequence ID" value="NZ_CP049989.1"/>
</dbReference>
<evidence type="ECO:0000256" key="1">
    <source>
        <dbReference type="ARBA" id="ARBA00023266"/>
    </source>
</evidence>
<sequence>MPVATLPATEALRRLDTFDTVIDARSEDEHALDHVPHAINWPTLDNAQRIEIGTMYKQVSAFEAKKRGAAYAARNIAAHIEREGLDKPKDWKPLVYCWRGGNRSGALATILGAIGFQVTLIEGGYKAWRAALVDDLPRQAARLRYCVLCGPTGSGKTRLLQALAAEGAQVLDLEGLACHRSSVLGLLPGRPQPSQKRFDALVWDALRRFDPARPVYVESESKKVGNLRVPDALMDAMRASDCIAITLADEERVALLLEDYDFFVRQPDFFIERLMALRAVRGGEVVDAWVAQVRAGQIPAVVLDLLVSHYDPTYQASTQRNFVRLGHALPCMLANRSPEALREAARGLLAGEAAAAGSVVAVGGVA</sequence>
<gene>
    <name evidence="3" type="primary">mnmH</name>
    <name evidence="3" type="ORF">G9Q37_08550</name>
</gene>
<dbReference type="NCBIfam" id="NF008750">
    <property type="entry name" value="PRK11784.1-2"/>
    <property type="match status" value="1"/>
</dbReference>
<dbReference type="NCBIfam" id="NF008752">
    <property type="entry name" value="PRK11784.1-4"/>
    <property type="match status" value="1"/>
</dbReference>
<proteinExistence type="predicted"/>
<keyword evidence="4" id="KW-1185">Reference proteome</keyword>
<reference evidence="3 4" key="1">
    <citation type="submission" date="2020-03" db="EMBL/GenBank/DDBJ databases">
        <title>Hydrogenophaga sp. nov. isolated from cyanobacterial mat.</title>
        <authorList>
            <person name="Thorat V."/>
            <person name="Kirdat K."/>
            <person name="Tiwarekar B."/>
            <person name="Costa E.D."/>
            <person name="Yadav A."/>
        </authorList>
    </citation>
    <scope>NUCLEOTIDE SEQUENCE [LARGE SCALE GENOMIC DNA]</scope>
    <source>
        <strain evidence="3 4">BA0156</strain>
    </source>
</reference>
<dbReference type="PROSITE" id="PS50206">
    <property type="entry name" value="RHODANESE_3"/>
    <property type="match status" value="1"/>
</dbReference>
<dbReference type="Proteomes" id="UP000503162">
    <property type="component" value="Chromosome"/>
</dbReference>
<dbReference type="EMBL" id="CP049989">
    <property type="protein sequence ID" value="QIM52188.1"/>
    <property type="molecule type" value="Genomic_DNA"/>
</dbReference>
<dbReference type="GO" id="GO:0002098">
    <property type="term" value="P:tRNA wobble uridine modification"/>
    <property type="evidence" value="ECO:0007669"/>
    <property type="project" value="InterPro"/>
</dbReference>
<dbReference type="AlphaFoldDB" id="A0A6G8IGK1"/>
<accession>A0A6G8IGK1</accession>
<name>A0A6G8IGK1_9BURK</name>
<evidence type="ECO:0000259" key="2">
    <source>
        <dbReference type="PROSITE" id="PS50206"/>
    </source>
</evidence>
<dbReference type="Gene3D" id="3.40.250.10">
    <property type="entry name" value="Rhodanese-like domain"/>
    <property type="match status" value="1"/>
</dbReference>
<evidence type="ECO:0000313" key="4">
    <source>
        <dbReference type="Proteomes" id="UP000503162"/>
    </source>
</evidence>
<dbReference type="InterPro" id="IPR058840">
    <property type="entry name" value="AAA_SelU"/>
</dbReference>